<dbReference type="PANTHER" id="PTHR33066">
    <property type="entry name" value="INTEGRASE_SAM-LIKE_N DOMAIN-CONTAINING PROTEIN"/>
    <property type="match status" value="1"/>
</dbReference>
<accession>A0A9D4QIQ1</accession>
<sequence length="398" mass="42906">MDFVPISYNSSRIPLSQRYPELSSRLCAVGTSVPSSSSALHISVLEMVSGQSVYKDSNLSRYSTPFSVLNRRGQSLGRSTPSSSATFFIPNYGCERGRVGCSSGTTQSDNFRVVVSSGVTATYQQSRNASSFSSSISFPVTSSRLVCDGVNRQHVSCDLHPGTGGNTFSLSVSGNQRITGSLQDAQYFSSGQIYSRSPQRPGGWIVSQTPVTTIRVDTSSRSDQSDLSHFRLSSGRSICDQTQPQASTVCQSTVRSSSVGSRCAFVRLGPTRRLRLSPTHSDSPNIGENQGECVSHTPDCSLVAQKSLVQRSSQSPVRLSQETPLQVRLHADPAMFHLHVWPLSGNLCRRNDFLSGLQPSLLRQGGSPPEQSMMLAGNSSLIGVFEGRLIPSIPLLDV</sequence>
<organism evidence="1 2">
    <name type="scientific">Dreissena polymorpha</name>
    <name type="common">Zebra mussel</name>
    <name type="synonym">Mytilus polymorpha</name>
    <dbReference type="NCBI Taxonomy" id="45954"/>
    <lineage>
        <taxon>Eukaryota</taxon>
        <taxon>Metazoa</taxon>
        <taxon>Spiralia</taxon>
        <taxon>Lophotrochozoa</taxon>
        <taxon>Mollusca</taxon>
        <taxon>Bivalvia</taxon>
        <taxon>Autobranchia</taxon>
        <taxon>Heteroconchia</taxon>
        <taxon>Euheterodonta</taxon>
        <taxon>Imparidentia</taxon>
        <taxon>Neoheterodontei</taxon>
        <taxon>Myida</taxon>
        <taxon>Dreissenoidea</taxon>
        <taxon>Dreissenidae</taxon>
        <taxon>Dreissena</taxon>
    </lineage>
</organism>
<dbReference type="AlphaFoldDB" id="A0A9D4QIQ1"/>
<name>A0A9D4QIQ1_DREPO</name>
<reference evidence="1" key="1">
    <citation type="journal article" date="2019" name="bioRxiv">
        <title>The Genome of the Zebra Mussel, Dreissena polymorpha: A Resource for Invasive Species Research.</title>
        <authorList>
            <person name="McCartney M.A."/>
            <person name="Auch B."/>
            <person name="Kono T."/>
            <person name="Mallez S."/>
            <person name="Zhang Y."/>
            <person name="Obille A."/>
            <person name="Becker A."/>
            <person name="Abrahante J.E."/>
            <person name="Garbe J."/>
            <person name="Badalamenti J.P."/>
            <person name="Herman A."/>
            <person name="Mangelson H."/>
            <person name="Liachko I."/>
            <person name="Sullivan S."/>
            <person name="Sone E.D."/>
            <person name="Koren S."/>
            <person name="Silverstein K.A.T."/>
            <person name="Beckman K.B."/>
            <person name="Gohl D.M."/>
        </authorList>
    </citation>
    <scope>NUCLEOTIDE SEQUENCE</scope>
    <source>
        <strain evidence="1">Duluth1</strain>
        <tissue evidence="1">Whole animal</tissue>
    </source>
</reference>
<dbReference type="EMBL" id="JAIWYP010000004">
    <property type="protein sequence ID" value="KAH3832217.1"/>
    <property type="molecule type" value="Genomic_DNA"/>
</dbReference>
<dbReference type="Proteomes" id="UP000828390">
    <property type="component" value="Unassembled WGS sequence"/>
</dbReference>
<reference evidence="1" key="2">
    <citation type="submission" date="2020-11" db="EMBL/GenBank/DDBJ databases">
        <authorList>
            <person name="McCartney M.A."/>
            <person name="Auch B."/>
            <person name="Kono T."/>
            <person name="Mallez S."/>
            <person name="Becker A."/>
            <person name="Gohl D.M."/>
            <person name="Silverstein K.A.T."/>
            <person name="Koren S."/>
            <person name="Bechman K.B."/>
            <person name="Herman A."/>
            <person name="Abrahante J.E."/>
            <person name="Garbe J."/>
        </authorList>
    </citation>
    <scope>NUCLEOTIDE SEQUENCE</scope>
    <source>
        <strain evidence="1">Duluth1</strain>
        <tissue evidence="1">Whole animal</tissue>
    </source>
</reference>
<keyword evidence="2" id="KW-1185">Reference proteome</keyword>
<evidence type="ECO:0000313" key="1">
    <source>
        <dbReference type="EMBL" id="KAH3832217.1"/>
    </source>
</evidence>
<comment type="caution">
    <text evidence="1">The sequence shown here is derived from an EMBL/GenBank/DDBJ whole genome shotgun (WGS) entry which is preliminary data.</text>
</comment>
<gene>
    <name evidence="1" type="ORF">DPMN_105497</name>
</gene>
<dbReference type="PANTHER" id="PTHR33066:SF2">
    <property type="entry name" value="FILAGGRIN-2-LIKE"/>
    <property type="match status" value="1"/>
</dbReference>
<protein>
    <submittedName>
        <fullName evidence="1">Uncharacterized protein</fullName>
    </submittedName>
</protein>
<proteinExistence type="predicted"/>
<evidence type="ECO:0000313" key="2">
    <source>
        <dbReference type="Proteomes" id="UP000828390"/>
    </source>
</evidence>